<sequence length="391" mass="42485">MTAVHPDIAAAIEALPLVDHHVHSLLTDPLDESDLLDALTEADHHWSRETALDTQIGFAVRRHCAPVLGLEPFADTETYLAARRELGFDEATARLLRASGISHYLIDGGYMPEQLLPEQRMATLGAADWAPIVRLETTAEAVMAEATSGADFLSSLHEVLDREAERALGWKTVAAYRCGLDLDGAKPTEAEVLAAAEAWFALGSPGAPSRLEDRTIVRHLIWWALERGDTVQVHAGFGGTNLRLDGADPAGMQALCAATEHTGGRIVFLHCYPYARQAGYLAHLYPHVYLDAGLSINYLGANADVVVRETLDLAPFGKVLFSSDAWGLPELVLLGARLWRDSMARILSEYVEVHGWPVPEAIRIAELVAWRTAETVYSRSFAPAAVAAEAA</sequence>
<dbReference type="Proteomes" id="UP000198822">
    <property type="component" value="Chromosome I"/>
</dbReference>
<gene>
    <name evidence="1" type="ORF">SAMN04489720_2021</name>
</gene>
<name>A0A1G8EFQ1_9MICO</name>
<dbReference type="STRING" id="399736.SAMN04489720_2021"/>
<evidence type="ECO:0000313" key="1">
    <source>
        <dbReference type="EMBL" id="SDH68752.1"/>
    </source>
</evidence>
<dbReference type="OrthoDB" id="8244441at2"/>
<protein>
    <recommendedName>
        <fullName evidence="3">Amidohydrolase-related domain-containing protein</fullName>
    </recommendedName>
</protein>
<dbReference type="PANTHER" id="PTHR43383">
    <property type="entry name" value="NODULIN 6"/>
    <property type="match status" value="1"/>
</dbReference>
<dbReference type="AlphaFoldDB" id="A0A1G8EFQ1"/>
<dbReference type="EMBL" id="LT629695">
    <property type="protein sequence ID" value="SDH68752.1"/>
    <property type="molecule type" value="Genomic_DNA"/>
</dbReference>
<reference evidence="2" key="1">
    <citation type="submission" date="2016-10" db="EMBL/GenBank/DDBJ databases">
        <authorList>
            <person name="Varghese N."/>
            <person name="Submissions S."/>
        </authorList>
    </citation>
    <scope>NUCLEOTIDE SEQUENCE [LARGE SCALE GENOMIC DNA]</scope>
    <source>
        <strain evidence="2">DSM 22002</strain>
    </source>
</reference>
<evidence type="ECO:0000313" key="2">
    <source>
        <dbReference type="Proteomes" id="UP000198822"/>
    </source>
</evidence>
<dbReference type="PANTHER" id="PTHR43383:SF2">
    <property type="entry name" value="AMIDOHYDROLASE 2 FAMILY PROTEIN"/>
    <property type="match status" value="1"/>
</dbReference>
<accession>A0A1G8EFQ1</accession>
<evidence type="ECO:0008006" key="3">
    <source>
        <dbReference type="Google" id="ProtNLM"/>
    </source>
</evidence>
<organism evidence="1 2">
    <name type="scientific">Agrococcus jejuensis</name>
    <dbReference type="NCBI Taxonomy" id="399736"/>
    <lineage>
        <taxon>Bacteria</taxon>
        <taxon>Bacillati</taxon>
        <taxon>Actinomycetota</taxon>
        <taxon>Actinomycetes</taxon>
        <taxon>Micrococcales</taxon>
        <taxon>Microbacteriaceae</taxon>
        <taxon>Agrococcus</taxon>
    </lineage>
</organism>
<keyword evidence="2" id="KW-1185">Reference proteome</keyword>
<dbReference type="SUPFAM" id="SSF51556">
    <property type="entry name" value="Metallo-dependent hydrolases"/>
    <property type="match status" value="1"/>
</dbReference>
<dbReference type="RefSeq" id="WP_092504692.1">
    <property type="nucleotide sequence ID" value="NZ_LT629695.1"/>
</dbReference>
<dbReference type="Gene3D" id="3.20.20.140">
    <property type="entry name" value="Metal-dependent hydrolases"/>
    <property type="match status" value="1"/>
</dbReference>
<dbReference type="InterPro" id="IPR032466">
    <property type="entry name" value="Metal_Hydrolase"/>
</dbReference>
<proteinExistence type="predicted"/>